<gene>
    <name evidence="6" type="ORF">UFOPK2292_01227</name>
</gene>
<comment type="similarity">
    <text evidence="2">Belongs to the group II decarboxylase family.</text>
</comment>
<dbReference type="InterPro" id="IPR015421">
    <property type="entry name" value="PyrdxlP-dep_Trfase_major"/>
</dbReference>
<evidence type="ECO:0000313" key="6">
    <source>
        <dbReference type="EMBL" id="CAB4678048.1"/>
    </source>
</evidence>
<dbReference type="Pfam" id="PF00282">
    <property type="entry name" value="Pyridoxal_deC"/>
    <property type="match status" value="1"/>
</dbReference>
<name>A0A6J6MYG4_9ZZZZ</name>
<dbReference type="InterPro" id="IPR021115">
    <property type="entry name" value="Pyridoxal-P_BS"/>
</dbReference>
<dbReference type="GO" id="GO:0030170">
    <property type="term" value="F:pyridoxal phosphate binding"/>
    <property type="evidence" value="ECO:0007669"/>
    <property type="project" value="InterPro"/>
</dbReference>
<evidence type="ECO:0000256" key="3">
    <source>
        <dbReference type="ARBA" id="ARBA00022793"/>
    </source>
</evidence>
<dbReference type="AlphaFoldDB" id="A0A6J6MYG4"/>
<dbReference type="PANTHER" id="PTHR11999:SF70">
    <property type="entry name" value="MIP05841P"/>
    <property type="match status" value="1"/>
</dbReference>
<comment type="cofactor">
    <cofactor evidence="1">
        <name>pyridoxal 5'-phosphate</name>
        <dbReference type="ChEBI" id="CHEBI:597326"/>
    </cofactor>
</comment>
<dbReference type="PANTHER" id="PTHR11999">
    <property type="entry name" value="GROUP II PYRIDOXAL-5-PHOSPHATE DECARBOXYLASE"/>
    <property type="match status" value="1"/>
</dbReference>
<dbReference type="InterPro" id="IPR010977">
    <property type="entry name" value="Aromatic_deC"/>
</dbReference>
<reference evidence="6" key="1">
    <citation type="submission" date="2020-05" db="EMBL/GenBank/DDBJ databases">
        <authorList>
            <person name="Chiriac C."/>
            <person name="Salcher M."/>
            <person name="Ghai R."/>
            <person name="Kavagutti S V."/>
        </authorList>
    </citation>
    <scope>NUCLEOTIDE SEQUENCE</scope>
</reference>
<evidence type="ECO:0000256" key="1">
    <source>
        <dbReference type="ARBA" id="ARBA00001933"/>
    </source>
</evidence>
<evidence type="ECO:0000256" key="5">
    <source>
        <dbReference type="ARBA" id="ARBA00023239"/>
    </source>
</evidence>
<dbReference type="InterPro" id="IPR015422">
    <property type="entry name" value="PyrdxlP-dep_Trfase_small"/>
</dbReference>
<accession>A0A6J6MYG4</accession>
<dbReference type="InterPro" id="IPR002129">
    <property type="entry name" value="PyrdxlP-dep_de-COase"/>
</dbReference>
<dbReference type="PROSITE" id="PS00392">
    <property type="entry name" value="DDC_GAD_HDC_YDC"/>
    <property type="match status" value="1"/>
</dbReference>
<keyword evidence="5" id="KW-0456">Lyase</keyword>
<dbReference type="SUPFAM" id="SSF53383">
    <property type="entry name" value="PLP-dependent transferases"/>
    <property type="match status" value="1"/>
</dbReference>
<dbReference type="InterPro" id="IPR015424">
    <property type="entry name" value="PyrdxlP-dep_Trfase"/>
</dbReference>
<dbReference type="Gene3D" id="3.40.640.10">
    <property type="entry name" value="Type I PLP-dependent aspartate aminotransferase-like (Major domain)"/>
    <property type="match status" value="1"/>
</dbReference>
<dbReference type="EMBL" id="CAEZWU010000215">
    <property type="protein sequence ID" value="CAB4678048.1"/>
    <property type="molecule type" value="Genomic_DNA"/>
</dbReference>
<dbReference type="GO" id="GO:0019752">
    <property type="term" value="P:carboxylic acid metabolic process"/>
    <property type="evidence" value="ECO:0007669"/>
    <property type="project" value="InterPro"/>
</dbReference>
<sequence>MVTKLPQHPSTGNESDGYWMHYHDQDSEKLAEAVVEYALDRIRLDPPPLDGPKTLSQLEALVGNTITPEGLGGLKALEIFTKHLSHACISVDHPSFLSFVPGAPTESAVLFDLVLSASNIYAGSWLESSGAVYAENQALQWVASLANFPKSSAGVFVSGGTAGNLSALIAARWRWRQNGKGTYDRVRPILVASSGAHSSVALAANAMDSDVVKVQADAQGRMSGVNLRAAIAALDDEDRRRICAIVATSGTTNLGVIDDLVAAGEQARELGTWFHVDGAYGAAALCAPSVRHLFVGIEMADSFIVDPHKWLFGPFDCCALIYRDPETARHAHTQRAEYLEVLQQQELGDALANPADMAHHLSRRARGLPFWFSVATHGTEAYEEAMEITLQVTREATQLIKNAPYLELLLEPELSVIVFKRIGWTPQQYQAWSDKMLNEGRAFVVPTTLNGETIFRFCIINPRTTIDEVLDIINSLE</sequence>
<organism evidence="6">
    <name type="scientific">freshwater metagenome</name>
    <dbReference type="NCBI Taxonomy" id="449393"/>
    <lineage>
        <taxon>unclassified sequences</taxon>
        <taxon>metagenomes</taxon>
        <taxon>ecological metagenomes</taxon>
    </lineage>
</organism>
<keyword evidence="3" id="KW-0210">Decarboxylase</keyword>
<keyword evidence="4" id="KW-0663">Pyridoxal phosphate</keyword>
<dbReference type="GO" id="GO:0016831">
    <property type="term" value="F:carboxy-lyase activity"/>
    <property type="evidence" value="ECO:0007669"/>
    <property type="project" value="UniProtKB-KW"/>
</dbReference>
<proteinExistence type="inferred from homology"/>
<protein>
    <submittedName>
        <fullName evidence="6">Unannotated protein</fullName>
    </submittedName>
</protein>
<evidence type="ECO:0000256" key="4">
    <source>
        <dbReference type="ARBA" id="ARBA00022898"/>
    </source>
</evidence>
<evidence type="ECO:0000256" key="2">
    <source>
        <dbReference type="ARBA" id="ARBA00009533"/>
    </source>
</evidence>
<dbReference type="Gene3D" id="3.90.1150.10">
    <property type="entry name" value="Aspartate Aminotransferase, domain 1"/>
    <property type="match status" value="1"/>
</dbReference>